<evidence type="ECO:0000313" key="2">
    <source>
        <dbReference type="EMBL" id="CAK0831083.1"/>
    </source>
</evidence>
<feature type="region of interest" description="Disordered" evidence="1">
    <location>
        <begin position="62"/>
        <end position="83"/>
    </location>
</feature>
<evidence type="ECO:0000256" key="1">
    <source>
        <dbReference type="SAM" id="MobiDB-lite"/>
    </source>
</evidence>
<name>A0ABN9SHD0_9DINO</name>
<comment type="caution">
    <text evidence="2">The sequence shown here is derived from an EMBL/GenBank/DDBJ whole genome shotgun (WGS) entry which is preliminary data.</text>
</comment>
<protein>
    <submittedName>
        <fullName evidence="2">Uncharacterized protein</fullName>
    </submittedName>
</protein>
<keyword evidence="3" id="KW-1185">Reference proteome</keyword>
<feature type="region of interest" description="Disordered" evidence="1">
    <location>
        <begin position="363"/>
        <end position="386"/>
    </location>
</feature>
<organism evidence="2 3">
    <name type="scientific">Prorocentrum cordatum</name>
    <dbReference type="NCBI Taxonomy" id="2364126"/>
    <lineage>
        <taxon>Eukaryota</taxon>
        <taxon>Sar</taxon>
        <taxon>Alveolata</taxon>
        <taxon>Dinophyceae</taxon>
        <taxon>Prorocentrales</taxon>
        <taxon>Prorocentraceae</taxon>
        <taxon>Prorocentrum</taxon>
    </lineage>
</organism>
<gene>
    <name evidence="2" type="ORF">PCOR1329_LOCUS29522</name>
</gene>
<proteinExistence type="predicted"/>
<dbReference type="Proteomes" id="UP001189429">
    <property type="component" value="Unassembled WGS sequence"/>
</dbReference>
<sequence length="1186" mass="127234">MLQWITAEKTVGTSAWIAPEKAVETLAWLVVESLVEMLVMAWIAVESFVQIMGLDRGGDLRRDFGPDRGGGPRGDFGPSCFGGDHDPFDDLERELDDPLPYFHDADAIDGQPAVDGPPSSLELPPATDVTYFAVLEFPDATAERTCEEHLMGVQAALDAMVEAAGQGRSHPDASADDVGKVPFKYKAGTCVPAGAHPRHRAWGKCQWRHLRVCVPSPDPEGRRERVRLGGMVAQGDLPGNGIVAGCCSVARALAAFRGGGLAAQQERRPEVLLAIHVDDIDQEVAAEFDGVALRPMASSARGLKSAMESELGAMLASTKGDGAAVTEMARDAMKSLGRPERPPKARRRALRRAQGASARHLGVDFRPGRRDRPRRASGRARGAGVVHSAGLVRRTGARSGMALARRAPRAVAQIAGRRWIWRAAAPAAQWKARSRASLTWRSSSCGPVARPCMGMLAPSPTRAEPFRHGSTRWATWSRGGCRYAEERRRSADRRQANGRALSTEELRAAIDCAALGALRSAAAGEPATGFADLEIQQLRACGKALHGHARARPDARGAVPPWLDPLGDLVSLGVVCYAEERRRSADRRQASGRAFSAEELRAAIDCAARGAPRSAAAGKPATGFADLGIQQLRACGKALHGHARARPDARGAVPPWLDPLGDLVSLGVVRYAEERRRSTDRRQASGRGLSAEELRAAIDCAARHLQQDRPEARPVGAMLRCLKWARGAGKPFNRYAMAPTEVRADTAARSRLGNDDGPGVWWGGLRGVVGKRYVAPLTRRVLAATRGAYVAIGLAHRRCHLLHPLRLVGVLESPDVLAKVTGHLSPGQTFFVGEELRHHGPERRTFLKLAVGSGWVPECSRKEPLKVVVERLSAQPVVYALGDALRVVRFLEVRIAAELAMESLRTSALQWMDIGGAFSAPVLGQDYSTPSPVGRRRALAPTSKLKSKTFMLTYNQLSIAATSFGAFKTSRPNLKTRFGARARSRCERRAQGDTIFTGTSCGLTQLGLQGLENAGAHAEPREHPVANDSVEEFAGGPMWRRPVLFIAGGTSLGKSMLGGADSQKGVADALLLNRVQEGPQGRPKVLMGARSATTKHAHAKTYARRAIVAAVGLSADDLRLLRADCRLSDPRDEVVARAAKTVTGFLDHTDLSGPALFHDSINGADPTALRVQALALDARGDCLADA</sequence>
<evidence type="ECO:0000313" key="3">
    <source>
        <dbReference type="Proteomes" id="UP001189429"/>
    </source>
</evidence>
<dbReference type="EMBL" id="CAUYUJ010011113">
    <property type="protein sequence ID" value="CAK0831083.1"/>
    <property type="molecule type" value="Genomic_DNA"/>
</dbReference>
<accession>A0ABN9SHD0</accession>
<reference evidence="2" key="1">
    <citation type="submission" date="2023-10" db="EMBL/GenBank/DDBJ databases">
        <authorList>
            <person name="Chen Y."/>
            <person name="Shah S."/>
            <person name="Dougan E. K."/>
            <person name="Thang M."/>
            <person name="Chan C."/>
        </authorList>
    </citation>
    <scope>NUCLEOTIDE SEQUENCE [LARGE SCALE GENOMIC DNA]</scope>
</reference>